<dbReference type="AlphaFoldDB" id="A0A517Z5G3"/>
<dbReference type="Proteomes" id="UP000320496">
    <property type="component" value="Chromosome"/>
</dbReference>
<dbReference type="EMBL" id="CP036275">
    <property type="protein sequence ID" value="QDU37691.1"/>
    <property type="molecule type" value="Genomic_DNA"/>
</dbReference>
<gene>
    <name evidence="3" type="ORF">Mal4_20070</name>
</gene>
<evidence type="ECO:0000256" key="2">
    <source>
        <dbReference type="SAM" id="Phobius"/>
    </source>
</evidence>
<keyword evidence="2" id="KW-1133">Transmembrane helix</keyword>
<keyword evidence="4" id="KW-1185">Reference proteome</keyword>
<dbReference type="KEGG" id="mri:Mal4_20070"/>
<dbReference type="RefSeq" id="WP_145368702.1">
    <property type="nucleotide sequence ID" value="NZ_CP036275.1"/>
</dbReference>
<name>A0A517Z5G3_9PLAN</name>
<keyword evidence="2" id="KW-0472">Membrane</keyword>
<evidence type="ECO:0000313" key="3">
    <source>
        <dbReference type="EMBL" id="QDU37691.1"/>
    </source>
</evidence>
<evidence type="ECO:0000313" key="4">
    <source>
        <dbReference type="Proteomes" id="UP000320496"/>
    </source>
</evidence>
<protein>
    <submittedName>
        <fullName evidence="3">Uncharacterized protein</fullName>
    </submittedName>
</protein>
<feature type="transmembrane region" description="Helical" evidence="2">
    <location>
        <begin position="355"/>
        <end position="374"/>
    </location>
</feature>
<sequence>MLRLAHSKQVSALKRIRTLRGTGTLEEWFRAPTLTIKHTPVSGTDEGGGGESRDNRDAVPTETTVDGPFEVHRTSTVSFAWSNEARSLRSNVRCVPPTIYKAIQDKKTYNIREDLAANYLVRPDGFYQMLPDRRYGEFSGFPATLFGGEPTRVVERKANEVANELRGFSYLFDPSTMFEIGGSRVDQLCERYLQFASSPDLRERLAVGRREDGSLLVTTQYVNSAGGESEPSLTVEVVLDAGVEFLPVEASFLNRNDILTQSLSWEYSDNESVVVPTRFRHTKHDDTGSRVQQRVMTITDVEVNERLSDADFALSSISVDDGDRLIDRVENQLKVIEGGVPVLIQQPSSSSSRRLWLVLANVAAASFLVLVFAVRKLRARAGKAD</sequence>
<proteinExistence type="predicted"/>
<reference evidence="3 4" key="1">
    <citation type="submission" date="2019-02" db="EMBL/GenBank/DDBJ databases">
        <title>Deep-cultivation of Planctomycetes and their phenomic and genomic characterization uncovers novel biology.</title>
        <authorList>
            <person name="Wiegand S."/>
            <person name="Jogler M."/>
            <person name="Boedeker C."/>
            <person name="Pinto D."/>
            <person name="Vollmers J."/>
            <person name="Rivas-Marin E."/>
            <person name="Kohn T."/>
            <person name="Peeters S.H."/>
            <person name="Heuer A."/>
            <person name="Rast P."/>
            <person name="Oberbeckmann S."/>
            <person name="Bunk B."/>
            <person name="Jeske O."/>
            <person name="Meyerdierks A."/>
            <person name="Storesund J.E."/>
            <person name="Kallscheuer N."/>
            <person name="Luecker S."/>
            <person name="Lage O.M."/>
            <person name="Pohl T."/>
            <person name="Merkel B.J."/>
            <person name="Hornburger P."/>
            <person name="Mueller R.-W."/>
            <person name="Bruemmer F."/>
            <person name="Labrenz M."/>
            <person name="Spormann A.M."/>
            <person name="Op den Camp H."/>
            <person name="Overmann J."/>
            <person name="Amann R."/>
            <person name="Jetten M.S.M."/>
            <person name="Mascher T."/>
            <person name="Medema M.H."/>
            <person name="Devos D.P."/>
            <person name="Kaster A.-K."/>
            <person name="Ovreas L."/>
            <person name="Rohde M."/>
            <person name="Galperin M.Y."/>
            <person name="Jogler C."/>
        </authorList>
    </citation>
    <scope>NUCLEOTIDE SEQUENCE [LARGE SCALE GENOMIC DNA]</scope>
    <source>
        <strain evidence="3 4">Mal4</strain>
    </source>
</reference>
<evidence type="ECO:0000256" key="1">
    <source>
        <dbReference type="SAM" id="MobiDB-lite"/>
    </source>
</evidence>
<feature type="region of interest" description="Disordered" evidence="1">
    <location>
        <begin position="37"/>
        <end position="66"/>
    </location>
</feature>
<organism evidence="3 4">
    <name type="scientific">Maioricimonas rarisocia</name>
    <dbReference type="NCBI Taxonomy" id="2528026"/>
    <lineage>
        <taxon>Bacteria</taxon>
        <taxon>Pseudomonadati</taxon>
        <taxon>Planctomycetota</taxon>
        <taxon>Planctomycetia</taxon>
        <taxon>Planctomycetales</taxon>
        <taxon>Planctomycetaceae</taxon>
        <taxon>Maioricimonas</taxon>
    </lineage>
</organism>
<keyword evidence="2" id="KW-0812">Transmembrane</keyword>
<accession>A0A517Z5G3</accession>